<dbReference type="InterPro" id="IPR013126">
    <property type="entry name" value="Hsp_70_fam"/>
</dbReference>
<dbReference type="Proteomes" id="UP000030377">
    <property type="component" value="Unassembled WGS sequence"/>
</dbReference>
<sequence>MSSASAAVSIGIDFGTSNTVVALAADDRRVEAIRFDHGGHRHSVFVSALCFWEDRPGAGAQAEGGPWAIEQFLEGRHVYRFLQSFKTFAASSSFNTTQVFRQRYKFEDILTAFLRTLARHGGDRFGFETSTITVGRPVRFAGGNPDEALAMQRYRAAFERLGAGHARYVYEPVGAAFSFARRLERDATVLVADFGGGTSDFSVMRFSRVGGALRAEPLGHAGIGIAGDTFDYRIVDHVVSPRLGKGSSFRSFDKVLPIPTGHYTNLARWHQLAMMKSNGDLRELRELARTALKPGLLEDFITIVDLDLGFSLYRAVSDAKVALSAQDQVEFRFKGGGVDIGSTITRKNFDAWIADDIARLGATVDKVLGEAGITAREVEKVFLTGGTSFVPAVRKLFADRFGNERLMSGDQFESIAYGLALIGHSPDPDRWTASGGITPKAGA</sequence>
<dbReference type="SUPFAM" id="SSF53067">
    <property type="entry name" value="Actin-like ATPase domain"/>
    <property type="match status" value="2"/>
</dbReference>
<reference evidence="4 5" key="1">
    <citation type="submission" date="2014-09" db="EMBL/GenBank/DDBJ databases">
        <title>Draft genome of Bradyrhizobium japonicum Is-34.</title>
        <authorList>
            <person name="Tsurumaru H."/>
            <person name="Yamakawa T."/>
            <person name="Hashimoto S."/>
            <person name="Okizaki K."/>
            <person name="Kanesaki Y."/>
            <person name="Yoshikawa H."/>
            <person name="Yajima S."/>
        </authorList>
    </citation>
    <scope>NUCLEOTIDE SEQUENCE [LARGE SCALE GENOMIC DNA]</scope>
    <source>
        <strain evidence="4 5">Is-34</strain>
    </source>
</reference>
<dbReference type="GO" id="GO:0140662">
    <property type="term" value="F:ATP-dependent protein folding chaperone"/>
    <property type="evidence" value="ECO:0007669"/>
    <property type="project" value="InterPro"/>
</dbReference>
<dbReference type="PROSITE" id="PS01036">
    <property type="entry name" value="HSP70_3"/>
    <property type="match status" value="1"/>
</dbReference>
<evidence type="ECO:0000313" key="4">
    <source>
        <dbReference type="EMBL" id="KGT78722.1"/>
    </source>
</evidence>
<protein>
    <submittedName>
        <fullName evidence="4">Molecular chaperone Hsp70</fullName>
    </submittedName>
</protein>
<name>A0A0A3XW81_BRAJP</name>
<dbReference type="RefSeq" id="WP_041955657.1">
    <property type="nucleotide sequence ID" value="NZ_JRPN01000014.1"/>
</dbReference>
<comment type="similarity">
    <text evidence="1">Belongs to the heat shock protein 70 family.</text>
</comment>
<keyword evidence="3" id="KW-0067">ATP-binding</keyword>
<dbReference type="EMBL" id="JRPN01000014">
    <property type="protein sequence ID" value="KGT78722.1"/>
    <property type="molecule type" value="Genomic_DNA"/>
</dbReference>
<accession>A0A0A3XW81</accession>
<evidence type="ECO:0000256" key="1">
    <source>
        <dbReference type="ARBA" id="ARBA00007381"/>
    </source>
</evidence>
<dbReference type="PANTHER" id="PTHR19375">
    <property type="entry name" value="HEAT SHOCK PROTEIN 70KDA"/>
    <property type="match status" value="1"/>
</dbReference>
<organism evidence="4 5">
    <name type="scientific">Bradyrhizobium japonicum</name>
    <dbReference type="NCBI Taxonomy" id="375"/>
    <lineage>
        <taxon>Bacteria</taxon>
        <taxon>Pseudomonadati</taxon>
        <taxon>Pseudomonadota</taxon>
        <taxon>Alphaproteobacteria</taxon>
        <taxon>Hyphomicrobiales</taxon>
        <taxon>Nitrobacteraceae</taxon>
        <taxon>Bradyrhizobium</taxon>
    </lineage>
</organism>
<evidence type="ECO:0000313" key="5">
    <source>
        <dbReference type="Proteomes" id="UP000030377"/>
    </source>
</evidence>
<dbReference type="InterPro" id="IPR042054">
    <property type="entry name" value="YegD-like"/>
</dbReference>
<dbReference type="CDD" id="cd10231">
    <property type="entry name" value="ASKHA_NBD_HSP70_YegD-like"/>
    <property type="match status" value="1"/>
</dbReference>
<dbReference type="Gene3D" id="3.30.420.40">
    <property type="match status" value="3"/>
</dbReference>
<evidence type="ECO:0000256" key="3">
    <source>
        <dbReference type="ARBA" id="ARBA00022840"/>
    </source>
</evidence>
<dbReference type="InterPro" id="IPR018181">
    <property type="entry name" value="Heat_shock_70_CS"/>
</dbReference>
<dbReference type="GO" id="GO:0005524">
    <property type="term" value="F:ATP binding"/>
    <property type="evidence" value="ECO:0007669"/>
    <property type="project" value="UniProtKB-KW"/>
</dbReference>
<proteinExistence type="inferred from homology"/>
<gene>
    <name evidence="4" type="ORF">MA20_15110</name>
</gene>
<dbReference type="STRING" id="375.BKD09_RS34315"/>
<dbReference type="AlphaFoldDB" id="A0A0A3XW81"/>
<dbReference type="Pfam" id="PF00012">
    <property type="entry name" value="HSP70"/>
    <property type="match status" value="2"/>
</dbReference>
<comment type="caution">
    <text evidence="4">The sequence shown here is derived from an EMBL/GenBank/DDBJ whole genome shotgun (WGS) entry which is preliminary data.</text>
</comment>
<dbReference type="eggNOG" id="COG0443">
    <property type="taxonomic scope" value="Bacteria"/>
</dbReference>
<dbReference type="InterPro" id="IPR043129">
    <property type="entry name" value="ATPase_NBD"/>
</dbReference>
<keyword evidence="2" id="KW-0547">Nucleotide-binding</keyword>
<evidence type="ECO:0000256" key="2">
    <source>
        <dbReference type="ARBA" id="ARBA00022741"/>
    </source>
</evidence>
<dbReference type="Gene3D" id="3.90.640.10">
    <property type="entry name" value="Actin, Chain A, domain 4"/>
    <property type="match status" value="2"/>
</dbReference>